<evidence type="ECO:0000256" key="1">
    <source>
        <dbReference type="ARBA" id="ARBA00004651"/>
    </source>
</evidence>
<feature type="transmembrane region" description="Helical" evidence="14">
    <location>
        <begin position="280"/>
        <end position="304"/>
    </location>
</feature>
<feature type="region of interest" description="Disordered" evidence="13">
    <location>
        <begin position="1"/>
        <end position="33"/>
    </location>
</feature>
<dbReference type="PANTHER" id="PTHR24221:SF654">
    <property type="entry name" value="ATP-BINDING CASSETTE SUB-FAMILY B MEMBER 6"/>
    <property type="match status" value="1"/>
</dbReference>
<dbReference type="GO" id="GO:0008234">
    <property type="term" value="F:cysteine-type peptidase activity"/>
    <property type="evidence" value="ECO:0007669"/>
    <property type="project" value="UniProtKB-KW"/>
</dbReference>
<dbReference type="InterPro" id="IPR011527">
    <property type="entry name" value="ABC1_TM_dom"/>
</dbReference>
<protein>
    <submittedName>
        <fullName evidence="18">NHLP family bacteriocin export ABC transporter peptidase/permease/ATPase</fullName>
    </submittedName>
</protein>
<evidence type="ECO:0000256" key="5">
    <source>
        <dbReference type="ARBA" id="ARBA00022741"/>
    </source>
</evidence>
<dbReference type="Gene3D" id="1.20.1560.10">
    <property type="entry name" value="ABC transporter type 1, transmembrane domain"/>
    <property type="match status" value="1"/>
</dbReference>
<evidence type="ECO:0000256" key="14">
    <source>
        <dbReference type="SAM" id="Phobius"/>
    </source>
</evidence>
<keyword evidence="7" id="KW-0067">ATP-binding</keyword>
<keyword evidence="9 14" id="KW-1133">Transmembrane helix</keyword>
<organism evidence="18 19">
    <name type="scientific">Sphaerimonospora thailandensis</name>
    <dbReference type="NCBI Taxonomy" id="795644"/>
    <lineage>
        <taxon>Bacteria</taxon>
        <taxon>Bacillati</taxon>
        <taxon>Actinomycetota</taxon>
        <taxon>Actinomycetes</taxon>
        <taxon>Streptosporangiales</taxon>
        <taxon>Streptosporangiaceae</taxon>
        <taxon>Sphaerimonospora</taxon>
    </lineage>
</organism>
<comment type="subcellular location">
    <subcellularLocation>
        <location evidence="1">Cell membrane</location>
        <topology evidence="1">Multi-pass membrane protein</topology>
    </subcellularLocation>
</comment>
<dbReference type="InterPro" id="IPR003439">
    <property type="entry name" value="ABC_transporter-like_ATP-bd"/>
</dbReference>
<keyword evidence="11" id="KW-0080">Bacteriocin transport</keyword>
<evidence type="ECO:0000259" key="17">
    <source>
        <dbReference type="PROSITE" id="PS50990"/>
    </source>
</evidence>
<feature type="transmembrane region" description="Helical" evidence="14">
    <location>
        <begin position="401"/>
        <end position="424"/>
    </location>
</feature>
<proteinExistence type="inferred from homology"/>
<evidence type="ECO:0000256" key="10">
    <source>
        <dbReference type="ARBA" id="ARBA00023136"/>
    </source>
</evidence>
<evidence type="ECO:0000256" key="8">
    <source>
        <dbReference type="ARBA" id="ARBA00022927"/>
    </source>
</evidence>
<dbReference type="GO" id="GO:0016887">
    <property type="term" value="F:ATP hydrolysis activity"/>
    <property type="evidence" value="ECO:0007669"/>
    <property type="project" value="InterPro"/>
</dbReference>
<dbReference type="FunFam" id="3.40.50.300:FF:000299">
    <property type="entry name" value="ABC transporter ATP-binding protein/permease"/>
    <property type="match status" value="1"/>
</dbReference>
<dbReference type="GO" id="GO:0015031">
    <property type="term" value="P:protein transport"/>
    <property type="evidence" value="ECO:0007669"/>
    <property type="project" value="UniProtKB-KW"/>
</dbReference>
<comment type="caution">
    <text evidence="18">The sequence shown here is derived from an EMBL/GenBank/DDBJ whole genome shotgun (WGS) entry which is preliminary data.</text>
</comment>
<dbReference type="Gene3D" id="3.90.70.10">
    <property type="entry name" value="Cysteine proteinases"/>
    <property type="match status" value="1"/>
</dbReference>
<reference evidence="18" key="1">
    <citation type="submission" date="2021-01" db="EMBL/GenBank/DDBJ databases">
        <title>Whole genome shotgun sequence of Sphaerimonospora thailandensis NBRC 107569.</title>
        <authorList>
            <person name="Komaki H."/>
            <person name="Tamura T."/>
        </authorList>
    </citation>
    <scope>NUCLEOTIDE SEQUENCE</scope>
    <source>
        <strain evidence="18">NBRC 107569</strain>
    </source>
</reference>
<dbReference type="PANTHER" id="PTHR24221">
    <property type="entry name" value="ATP-BINDING CASSETTE SUB-FAMILY B"/>
    <property type="match status" value="1"/>
</dbReference>
<dbReference type="GO" id="GO:0034040">
    <property type="term" value="F:ATPase-coupled lipid transmembrane transporter activity"/>
    <property type="evidence" value="ECO:0007669"/>
    <property type="project" value="TreeGrafter"/>
</dbReference>
<evidence type="ECO:0000256" key="2">
    <source>
        <dbReference type="ARBA" id="ARBA00022448"/>
    </source>
</evidence>
<keyword evidence="6" id="KW-0788">Thiol protease</keyword>
<dbReference type="Pfam" id="PF03412">
    <property type="entry name" value="Peptidase_C39"/>
    <property type="match status" value="1"/>
</dbReference>
<evidence type="ECO:0000256" key="4">
    <source>
        <dbReference type="ARBA" id="ARBA00022692"/>
    </source>
</evidence>
<dbReference type="SUPFAM" id="SSF90123">
    <property type="entry name" value="ABC transporter transmembrane region"/>
    <property type="match status" value="1"/>
</dbReference>
<feature type="compositionally biased region" description="Basic and acidic residues" evidence="13">
    <location>
        <begin position="9"/>
        <end position="31"/>
    </location>
</feature>
<evidence type="ECO:0000256" key="11">
    <source>
        <dbReference type="ARBA" id="ARBA00043264"/>
    </source>
</evidence>
<evidence type="ECO:0000256" key="7">
    <source>
        <dbReference type="ARBA" id="ARBA00022840"/>
    </source>
</evidence>
<comment type="similarity">
    <text evidence="12">Belongs to the ABC transporter superfamily. Lipid exporter (TC 3.A.1.106) family.</text>
</comment>
<dbReference type="PROSITE" id="PS50990">
    <property type="entry name" value="PEPTIDASE_C39"/>
    <property type="match status" value="1"/>
</dbReference>
<evidence type="ECO:0000256" key="13">
    <source>
        <dbReference type="SAM" id="MobiDB-lite"/>
    </source>
</evidence>
<dbReference type="InterPro" id="IPR027417">
    <property type="entry name" value="P-loop_NTPase"/>
</dbReference>
<gene>
    <name evidence="18" type="ORF">Mth01_47700</name>
</gene>
<dbReference type="GO" id="GO:0005886">
    <property type="term" value="C:plasma membrane"/>
    <property type="evidence" value="ECO:0007669"/>
    <property type="project" value="UniProtKB-SubCell"/>
</dbReference>
<dbReference type="AlphaFoldDB" id="A0A8J3RB95"/>
<dbReference type="GO" id="GO:0043213">
    <property type="term" value="P:bacteriocin transport"/>
    <property type="evidence" value="ECO:0007669"/>
    <property type="project" value="UniProtKB-KW"/>
</dbReference>
<keyword evidence="10 14" id="KW-0472">Membrane</keyword>
<keyword evidence="8" id="KW-0653">Protein transport</keyword>
<dbReference type="InterPro" id="IPR039421">
    <property type="entry name" value="Type_1_exporter"/>
</dbReference>
<dbReference type="GO" id="GO:0005524">
    <property type="term" value="F:ATP binding"/>
    <property type="evidence" value="ECO:0007669"/>
    <property type="project" value="UniProtKB-KW"/>
</dbReference>
<dbReference type="InterPro" id="IPR036640">
    <property type="entry name" value="ABC1_TM_sf"/>
</dbReference>
<evidence type="ECO:0000256" key="9">
    <source>
        <dbReference type="ARBA" id="ARBA00022989"/>
    </source>
</evidence>
<evidence type="ECO:0000256" key="12">
    <source>
        <dbReference type="ARBA" id="ARBA00061644"/>
    </source>
</evidence>
<name>A0A8J3RB95_9ACTN</name>
<evidence type="ECO:0000259" key="16">
    <source>
        <dbReference type="PROSITE" id="PS50929"/>
    </source>
</evidence>
<dbReference type="Gene3D" id="3.40.50.300">
    <property type="entry name" value="P-loop containing nucleotide triphosphate hydrolases"/>
    <property type="match status" value="1"/>
</dbReference>
<accession>A0A8J3RB95</accession>
<feature type="transmembrane region" description="Helical" evidence="14">
    <location>
        <begin position="436"/>
        <end position="457"/>
    </location>
</feature>
<dbReference type="Pfam" id="PF00005">
    <property type="entry name" value="ABC_tran"/>
    <property type="match status" value="1"/>
</dbReference>
<keyword evidence="2" id="KW-0813">Transport</keyword>
<dbReference type="PROSITE" id="PS50893">
    <property type="entry name" value="ABC_TRANSPORTER_2"/>
    <property type="match status" value="1"/>
</dbReference>
<dbReference type="InterPro" id="IPR003593">
    <property type="entry name" value="AAA+_ATPase"/>
</dbReference>
<feature type="domain" description="ABC transporter" evidence="15">
    <location>
        <begin position="501"/>
        <end position="734"/>
    </location>
</feature>
<evidence type="ECO:0000313" key="18">
    <source>
        <dbReference type="EMBL" id="GIH72517.1"/>
    </source>
</evidence>
<feature type="domain" description="Peptidase C39" evidence="17">
    <location>
        <begin position="30"/>
        <end position="149"/>
    </location>
</feature>
<dbReference type="GO" id="GO:0006508">
    <property type="term" value="P:proteolysis"/>
    <property type="evidence" value="ECO:0007669"/>
    <property type="project" value="InterPro"/>
</dbReference>
<keyword evidence="3" id="KW-1003">Cell membrane</keyword>
<dbReference type="PROSITE" id="PS00211">
    <property type="entry name" value="ABC_TRANSPORTER_1"/>
    <property type="match status" value="1"/>
</dbReference>
<dbReference type="Pfam" id="PF00664">
    <property type="entry name" value="ABC_membrane"/>
    <property type="match status" value="1"/>
</dbReference>
<dbReference type="InterPro" id="IPR017871">
    <property type="entry name" value="ABC_transporter-like_CS"/>
</dbReference>
<evidence type="ECO:0000259" key="15">
    <source>
        <dbReference type="PROSITE" id="PS50893"/>
    </source>
</evidence>
<dbReference type="InterPro" id="IPR005074">
    <property type="entry name" value="Peptidase_C39"/>
</dbReference>
<dbReference type="RefSeq" id="WP_204018178.1">
    <property type="nucleotide sequence ID" value="NZ_BOOG01000053.1"/>
</dbReference>
<keyword evidence="19" id="KW-1185">Reference proteome</keyword>
<evidence type="ECO:0000256" key="6">
    <source>
        <dbReference type="ARBA" id="ARBA00022807"/>
    </source>
</evidence>
<feature type="transmembrane region" description="Helical" evidence="14">
    <location>
        <begin position="215"/>
        <end position="236"/>
    </location>
</feature>
<keyword evidence="4 14" id="KW-0812">Transmembrane</keyword>
<dbReference type="GO" id="GO:0140359">
    <property type="term" value="F:ABC-type transporter activity"/>
    <property type="evidence" value="ECO:0007669"/>
    <property type="project" value="InterPro"/>
</dbReference>
<evidence type="ECO:0000256" key="3">
    <source>
        <dbReference type="ARBA" id="ARBA00022475"/>
    </source>
</evidence>
<dbReference type="Proteomes" id="UP000610966">
    <property type="component" value="Unassembled WGS sequence"/>
</dbReference>
<dbReference type="PROSITE" id="PS50929">
    <property type="entry name" value="ABC_TM1F"/>
    <property type="match status" value="1"/>
</dbReference>
<evidence type="ECO:0000313" key="19">
    <source>
        <dbReference type="Proteomes" id="UP000610966"/>
    </source>
</evidence>
<keyword evidence="6" id="KW-0378">Hydrolase</keyword>
<dbReference type="EMBL" id="BOOG01000053">
    <property type="protein sequence ID" value="GIH72517.1"/>
    <property type="molecule type" value="Genomic_DNA"/>
</dbReference>
<keyword evidence="6" id="KW-0645">Protease</keyword>
<dbReference type="SUPFAM" id="SSF52540">
    <property type="entry name" value="P-loop containing nucleoside triphosphate hydrolases"/>
    <property type="match status" value="1"/>
</dbReference>
<sequence length="736" mass="79304">MSETATRSEPARSETATRRRRPVRTERRPQMEDADCGPACLSMIFAYHGLRVPLHEIRERCGVGRDGLTGAGIKAAAQEYGFDIGAWRVTADELETFPVPSMIFVDRRHFVVLEGMRRRWAYLNDPAVGRVRLSREDFRKRFSGIVMVPRPGEDFTPGGQRLPLARSALAKVRPYLSTLLAIAVMAFMLAVPAAATALLTRLLLGRVLVAGDPTWSAPVLLGLLGCVAFTLVGTWAQQRLLTAVQMAMAADLSGRYMWRLLRLPGDYFHRRATGGLVTRTAFGAGLALLLSDRVATAIAAALTMVVHSSILFVFHPVFAVVAGVLAVVNLLAMRAVSRRSAPHQQRLIFDEHHRDSMAFNGVSMAESLKADGAEGWFFAKWAGLSARSLSAAQDLMRVTQALMVVPASLGSLAGATVVITGGVLMAGGEVTMDTVIAAQLLVGAFLVPVTSLVGLGAQAQIVVAQTSMLDDALCTEPDPQHAALPLTSETSEMSGGLRGAVEFDEVTFGYDRQHGPVIEGLSFRAEPGQRVAIVGRTGSGKSTVARLLTGAVRPWSGQIRFDGVPREDTPRETLTTSVGYVEQNLQVFEGTVADNLTLWDPTIPSYRLHRALTDSCLAEVVHRRGGLSGGWIQERGRNLSGGERQRMEIARALALSPSVLVLDEATSALDAETEALVDANLKARGCTCVVIAHRLSTVRDSDLILVLDRGRVVQRGTHAELIAGPGPYRTLVEEAA</sequence>
<feature type="domain" description="ABC transmembrane type-1" evidence="16">
    <location>
        <begin position="180"/>
        <end position="460"/>
    </location>
</feature>
<feature type="transmembrane region" description="Helical" evidence="14">
    <location>
        <begin position="310"/>
        <end position="332"/>
    </location>
</feature>
<feature type="transmembrane region" description="Helical" evidence="14">
    <location>
        <begin position="175"/>
        <end position="195"/>
    </location>
</feature>
<dbReference type="SMART" id="SM00382">
    <property type="entry name" value="AAA"/>
    <property type="match status" value="1"/>
</dbReference>
<keyword evidence="5" id="KW-0547">Nucleotide-binding</keyword>